<evidence type="ECO:0000313" key="1">
    <source>
        <dbReference type="EMBL" id="CAF0724075.1"/>
    </source>
</evidence>
<keyword evidence="2" id="KW-1185">Reference proteome</keyword>
<reference evidence="1" key="1">
    <citation type="submission" date="2021-02" db="EMBL/GenBank/DDBJ databases">
        <authorList>
            <person name="Nowell W R."/>
        </authorList>
    </citation>
    <scope>NUCLEOTIDE SEQUENCE</scope>
    <source>
        <strain evidence="1">Ploen Becks lab</strain>
    </source>
</reference>
<gene>
    <name evidence="1" type="ORF">OXX778_LOCUS2385</name>
</gene>
<sequence length="63" mass="7135">LSTGRQVYKTQVPEDNVIDLLPDGDLVDFFYNGVSTERNTVVFKCLDLTELSLIDFKQAIVKL</sequence>
<dbReference type="Proteomes" id="UP000663879">
    <property type="component" value="Unassembled WGS sequence"/>
</dbReference>
<accession>A0A813MNY1</accession>
<proteinExistence type="predicted"/>
<name>A0A813MNY1_9BILA</name>
<dbReference type="AlphaFoldDB" id="A0A813MNY1"/>
<protein>
    <submittedName>
        <fullName evidence="1">Uncharacterized protein</fullName>
    </submittedName>
</protein>
<comment type="caution">
    <text evidence="1">The sequence shown here is derived from an EMBL/GenBank/DDBJ whole genome shotgun (WGS) entry which is preliminary data.</text>
</comment>
<dbReference type="EMBL" id="CAJNOC010000185">
    <property type="protein sequence ID" value="CAF0724075.1"/>
    <property type="molecule type" value="Genomic_DNA"/>
</dbReference>
<feature type="non-terminal residue" evidence="1">
    <location>
        <position position="1"/>
    </location>
</feature>
<organism evidence="1 2">
    <name type="scientific">Brachionus calyciflorus</name>
    <dbReference type="NCBI Taxonomy" id="104777"/>
    <lineage>
        <taxon>Eukaryota</taxon>
        <taxon>Metazoa</taxon>
        <taxon>Spiralia</taxon>
        <taxon>Gnathifera</taxon>
        <taxon>Rotifera</taxon>
        <taxon>Eurotatoria</taxon>
        <taxon>Monogononta</taxon>
        <taxon>Pseudotrocha</taxon>
        <taxon>Ploima</taxon>
        <taxon>Brachionidae</taxon>
        <taxon>Brachionus</taxon>
    </lineage>
</organism>
<evidence type="ECO:0000313" key="2">
    <source>
        <dbReference type="Proteomes" id="UP000663879"/>
    </source>
</evidence>